<protein>
    <recommendedName>
        <fullName evidence="4">Transmembrane protein</fullName>
    </recommendedName>
</protein>
<dbReference type="AlphaFoldDB" id="A0A7I7S0B8"/>
<evidence type="ECO:0000313" key="2">
    <source>
        <dbReference type="EMBL" id="BBY49716.1"/>
    </source>
</evidence>
<accession>A0A7I7S0B8</accession>
<keyword evidence="3" id="KW-1185">Reference proteome</keyword>
<feature type="transmembrane region" description="Helical" evidence="1">
    <location>
        <begin position="118"/>
        <end position="139"/>
    </location>
</feature>
<gene>
    <name evidence="2" type="ORF">MARA_31840</name>
</gene>
<evidence type="ECO:0000256" key="1">
    <source>
        <dbReference type="SAM" id="Phobius"/>
    </source>
</evidence>
<geneLocation type="plasmid" evidence="3">
    <name>pjcm18538 dna</name>
</geneLocation>
<keyword evidence="1" id="KW-0812">Transmembrane</keyword>
<evidence type="ECO:0008006" key="4">
    <source>
        <dbReference type="Google" id="ProtNLM"/>
    </source>
</evidence>
<dbReference type="Proteomes" id="UP000467428">
    <property type="component" value="Chromosome"/>
</dbReference>
<evidence type="ECO:0000313" key="3">
    <source>
        <dbReference type="Proteomes" id="UP000467428"/>
    </source>
</evidence>
<reference evidence="2 3" key="1">
    <citation type="journal article" date="2019" name="Emerg. Microbes Infect.">
        <title>Comprehensive subspecies identification of 175 nontuberculous mycobacteria species based on 7547 genomic profiles.</title>
        <authorList>
            <person name="Matsumoto Y."/>
            <person name="Kinjo T."/>
            <person name="Motooka D."/>
            <person name="Nabeya D."/>
            <person name="Jung N."/>
            <person name="Uechi K."/>
            <person name="Horii T."/>
            <person name="Iida T."/>
            <person name="Fujita J."/>
            <person name="Nakamura S."/>
        </authorList>
    </citation>
    <scope>NUCLEOTIDE SEQUENCE [LARGE SCALE GENOMIC DNA]</scope>
    <source>
        <strain evidence="2 3">JCM 18538</strain>
    </source>
</reference>
<proteinExistence type="predicted"/>
<feature type="transmembrane region" description="Helical" evidence="1">
    <location>
        <begin position="74"/>
        <end position="92"/>
    </location>
</feature>
<feature type="transmembrane region" description="Helical" evidence="1">
    <location>
        <begin position="39"/>
        <end position="62"/>
    </location>
</feature>
<organism evidence="2 3">
    <name type="scientific">Mycolicibacterium arabiense</name>
    <dbReference type="NCBI Taxonomy" id="1286181"/>
    <lineage>
        <taxon>Bacteria</taxon>
        <taxon>Bacillati</taxon>
        <taxon>Actinomycetota</taxon>
        <taxon>Actinomycetes</taxon>
        <taxon>Mycobacteriales</taxon>
        <taxon>Mycobacteriaceae</taxon>
        <taxon>Mycolicibacterium</taxon>
    </lineage>
</organism>
<dbReference type="EMBL" id="AP022593">
    <property type="protein sequence ID" value="BBY49716.1"/>
    <property type="molecule type" value="Genomic_DNA"/>
</dbReference>
<name>A0A7I7S0B8_9MYCO</name>
<keyword evidence="1" id="KW-0472">Membrane</keyword>
<keyword evidence="1" id="KW-1133">Transmembrane helix</keyword>
<sequence length="149" mass="16277">MMESFGRSVLLLTIPLNLLLIAWVWLGRAAFGVPWGWMFLILLFTAVPVLLILLGITTFLAFRQPGRRFTTRQAFAQVAIWVAMVVFGAAIADFDDDGHTESVLSHWFGPGMLDAGQAIVTAAVVVAAAAWIALLALLIRGRRRKTPAS</sequence>
<dbReference type="KEGG" id="marz:MARA_31840"/>